<organism evidence="2 3">
    <name type="scientific">Gigaspora margarita</name>
    <dbReference type="NCBI Taxonomy" id="4874"/>
    <lineage>
        <taxon>Eukaryota</taxon>
        <taxon>Fungi</taxon>
        <taxon>Fungi incertae sedis</taxon>
        <taxon>Mucoromycota</taxon>
        <taxon>Glomeromycotina</taxon>
        <taxon>Glomeromycetes</taxon>
        <taxon>Diversisporales</taxon>
        <taxon>Gigasporaceae</taxon>
        <taxon>Gigaspora</taxon>
    </lineage>
</organism>
<comment type="caution">
    <text evidence="2">The sequence shown here is derived from an EMBL/GenBank/DDBJ whole genome shotgun (WGS) entry which is preliminary data.</text>
</comment>
<evidence type="ECO:0000313" key="2">
    <source>
        <dbReference type="EMBL" id="KAF0353581.1"/>
    </source>
</evidence>
<evidence type="ECO:0000256" key="1">
    <source>
        <dbReference type="SAM" id="MobiDB-lite"/>
    </source>
</evidence>
<name>A0A8H3ZZI5_GIGMA</name>
<reference evidence="2 3" key="1">
    <citation type="journal article" date="2019" name="Environ. Microbiol.">
        <title>At the nexus of three kingdoms: the genome of the mycorrhizal fungus Gigaspora margarita provides insights into plant, endobacterial and fungal interactions.</title>
        <authorList>
            <person name="Venice F."/>
            <person name="Ghignone S."/>
            <person name="Salvioli di Fossalunga A."/>
            <person name="Amselem J."/>
            <person name="Novero M."/>
            <person name="Xianan X."/>
            <person name="Sedzielewska Toro K."/>
            <person name="Morin E."/>
            <person name="Lipzen A."/>
            <person name="Grigoriev I.V."/>
            <person name="Henrissat B."/>
            <person name="Martin F.M."/>
            <person name="Bonfante P."/>
        </authorList>
    </citation>
    <scope>NUCLEOTIDE SEQUENCE [LARGE SCALE GENOMIC DNA]</scope>
    <source>
        <strain evidence="2 3">BEG34</strain>
    </source>
</reference>
<gene>
    <name evidence="2" type="ORF">F8M41_015147</name>
</gene>
<proteinExistence type="predicted"/>
<protein>
    <submittedName>
        <fullName evidence="2">Uncharacterized protein</fullName>
    </submittedName>
</protein>
<sequence length="107" mass="12079">MWKEEEKITKEKSTKKHKTNAENTNKKTTTIVNNTLKGNKTCDEKVEQELEVLKNITNKILAPRKDTLISENNDSSTPIVSASVDETTCEEVQEGPSNIEFKNAKNI</sequence>
<feature type="region of interest" description="Disordered" evidence="1">
    <location>
        <begin position="1"/>
        <end position="27"/>
    </location>
</feature>
<evidence type="ECO:0000313" key="3">
    <source>
        <dbReference type="Proteomes" id="UP000439903"/>
    </source>
</evidence>
<dbReference type="EMBL" id="WTPW01003126">
    <property type="protein sequence ID" value="KAF0353581.1"/>
    <property type="molecule type" value="Genomic_DNA"/>
</dbReference>
<feature type="compositionally biased region" description="Basic and acidic residues" evidence="1">
    <location>
        <begin position="1"/>
        <end position="12"/>
    </location>
</feature>
<keyword evidence="3" id="KW-1185">Reference proteome</keyword>
<dbReference type="AlphaFoldDB" id="A0A8H3ZZI5"/>
<dbReference type="Proteomes" id="UP000439903">
    <property type="component" value="Unassembled WGS sequence"/>
</dbReference>
<accession>A0A8H3ZZI5</accession>